<dbReference type="NCBIfam" id="TIGR01906">
    <property type="entry name" value="integ_TIGR01906"/>
    <property type="match status" value="1"/>
</dbReference>
<dbReference type="RefSeq" id="WP_005231986.1">
    <property type="nucleotide sequence ID" value="NZ_GL872323.1"/>
</dbReference>
<proteinExistence type="predicted"/>
<accession>F0EF63</accession>
<reference evidence="2 3" key="1">
    <citation type="submission" date="2011-01" db="EMBL/GenBank/DDBJ databases">
        <authorList>
            <person name="Muzny D."/>
            <person name="Qin X."/>
            <person name="Deng J."/>
            <person name="Jiang H."/>
            <person name="Liu Y."/>
            <person name="Qu J."/>
            <person name="Song X.-Z."/>
            <person name="Zhang L."/>
            <person name="Thornton R."/>
            <person name="Coyle M."/>
            <person name="Francisco L."/>
            <person name="Jackson L."/>
            <person name="Javaid M."/>
            <person name="Korchina V."/>
            <person name="Kovar C."/>
            <person name="Mata R."/>
            <person name="Mathew T."/>
            <person name="Ngo R."/>
            <person name="Nguyen L."/>
            <person name="Nguyen N."/>
            <person name="Okwuonu G."/>
            <person name="Ongeri F."/>
            <person name="Pham C."/>
            <person name="Simmons D."/>
            <person name="Wilczek-Boney K."/>
            <person name="Hale W."/>
            <person name="Jakkamsetti A."/>
            <person name="Pham P."/>
            <person name="Ruth R."/>
            <person name="San Lucas F."/>
            <person name="Warren J."/>
            <person name="Zhang J."/>
            <person name="Zhao Z."/>
            <person name="Zhou C."/>
            <person name="Zhu D."/>
            <person name="Lee S."/>
            <person name="Bess C."/>
            <person name="Blankenburg K."/>
            <person name="Forbes L."/>
            <person name="Fu Q."/>
            <person name="Gubbala S."/>
            <person name="Hirani K."/>
            <person name="Jayaseelan J.C."/>
            <person name="Lara F."/>
            <person name="Munidasa M."/>
            <person name="Palculict T."/>
            <person name="Patil S."/>
            <person name="Pu L.-L."/>
            <person name="Saada N."/>
            <person name="Tang L."/>
            <person name="Weissenberger G."/>
            <person name="Zhu Y."/>
            <person name="Hemphill L."/>
            <person name="Shang Y."/>
            <person name="Youmans B."/>
            <person name="Ayvaz T."/>
            <person name="Ross M."/>
            <person name="Santibanez J."/>
            <person name="Aqrawi P."/>
            <person name="Gross S."/>
            <person name="Joshi V."/>
            <person name="Fowler G."/>
            <person name="Nazareth L."/>
            <person name="Reid J."/>
            <person name="Worley K."/>
            <person name="Petrosino J."/>
            <person name="Highlander S."/>
            <person name="Gibbs R."/>
        </authorList>
    </citation>
    <scope>NUCLEOTIDE SEQUENCE [LARGE SCALE GENOMIC DNA]</scope>
    <source>
        <strain evidence="2 3">ATCC 12755</strain>
    </source>
</reference>
<evidence type="ECO:0000256" key="1">
    <source>
        <dbReference type="SAM" id="Phobius"/>
    </source>
</evidence>
<gene>
    <name evidence="2" type="ORF">HMPREF9087_0008</name>
</gene>
<organism evidence="2 3">
    <name type="scientific">Enterococcus casseliflavus ATCC 12755</name>
    <dbReference type="NCBI Taxonomy" id="888066"/>
    <lineage>
        <taxon>Bacteria</taxon>
        <taxon>Bacillati</taxon>
        <taxon>Bacillota</taxon>
        <taxon>Bacilli</taxon>
        <taxon>Lactobacillales</taxon>
        <taxon>Enterococcaceae</taxon>
        <taxon>Enterococcus</taxon>
    </lineage>
</organism>
<keyword evidence="1" id="KW-0472">Membrane</keyword>
<feature type="transmembrane region" description="Helical" evidence="1">
    <location>
        <begin position="12"/>
        <end position="34"/>
    </location>
</feature>
<keyword evidence="1" id="KW-0812">Transmembrane</keyword>
<dbReference type="HOGENOM" id="CLU_093826_1_1_9"/>
<evidence type="ECO:0000313" key="3">
    <source>
        <dbReference type="Proteomes" id="UP000004835"/>
    </source>
</evidence>
<dbReference type="EMBL" id="AEWT01000001">
    <property type="protein sequence ID" value="EGC71258.1"/>
    <property type="molecule type" value="Genomic_DNA"/>
</dbReference>
<dbReference type="AlphaFoldDB" id="F0EF63"/>
<feature type="transmembrane region" description="Helical" evidence="1">
    <location>
        <begin position="134"/>
        <end position="152"/>
    </location>
</feature>
<comment type="caution">
    <text evidence="2">The sequence shown here is derived from an EMBL/GenBank/DDBJ whole genome shotgun (WGS) entry which is preliminary data.</text>
</comment>
<dbReference type="Proteomes" id="UP000004835">
    <property type="component" value="Unassembled WGS sequence"/>
</dbReference>
<dbReference type="InterPro" id="IPR010178">
    <property type="entry name" value="Lit"/>
</dbReference>
<sequence length="234" mass="28001">MKKQVWLERLGFVCLFLFLVSLAITLTINFRPLYWFDVDHLNLLDYTSLTREELLKNYGLLLDFLNNPFASTLALPDFPMSEAGAGHFYDVKQLFLLNYAVMIVTLLPSIWFVNRLRQNQQQWRLIRPFKWGMILPLIFGFLMAVGFDRFFVTFHEIFFSNDDWLFNPATDPIINVLPETFFMHCFILFFVLIEVFFFAFYWWGKRGLKKQRNEKKTNDPLPLKKVDRRSFFIA</sequence>
<protein>
    <submittedName>
        <fullName evidence="2">TIGR01906 family protein</fullName>
    </submittedName>
</protein>
<dbReference type="Pfam" id="PF07314">
    <property type="entry name" value="Lit"/>
    <property type="match status" value="1"/>
</dbReference>
<keyword evidence="1" id="KW-1133">Transmembrane helix</keyword>
<evidence type="ECO:0000313" key="2">
    <source>
        <dbReference type="EMBL" id="EGC71258.1"/>
    </source>
</evidence>
<name>F0EF63_ENTCA</name>
<feature type="transmembrane region" description="Helical" evidence="1">
    <location>
        <begin position="181"/>
        <end position="203"/>
    </location>
</feature>
<feature type="transmembrane region" description="Helical" evidence="1">
    <location>
        <begin position="94"/>
        <end position="113"/>
    </location>
</feature>